<dbReference type="AlphaFoldDB" id="A0A068WDY0"/>
<organism evidence="2">
    <name type="scientific">Echinococcus granulosus</name>
    <name type="common">Hydatid tapeworm</name>
    <dbReference type="NCBI Taxonomy" id="6210"/>
    <lineage>
        <taxon>Eukaryota</taxon>
        <taxon>Metazoa</taxon>
        <taxon>Spiralia</taxon>
        <taxon>Lophotrochozoa</taxon>
        <taxon>Platyhelminthes</taxon>
        <taxon>Cestoda</taxon>
        <taxon>Eucestoda</taxon>
        <taxon>Cyclophyllidea</taxon>
        <taxon>Taeniidae</taxon>
        <taxon>Echinococcus</taxon>
        <taxon>Echinococcus granulosus group</taxon>
    </lineage>
</organism>
<dbReference type="EMBL" id="LK028578">
    <property type="protein sequence ID" value="CDS18253.1"/>
    <property type="molecule type" value="Genomic_DNA"/>
</dbReference>
<feature type="compositionally biased region" description="Low complexity" evidence="1">
    <location>
        <begin position="55"/>
        <end position="67"/>
    </location>
</feature>
<reference evidence="2" key="2">
    <citation type="submission" date="2014-06" db="EMBL/GenBank/DDBJ databases">
        <authorList>
            <person name="Aslett M."/>
        </authorList>
    </citation>
    <scope>NUCLEOTIDE SEQUENCE</scope>
</reference>
<evidence type="ECO:0000313" key="2">
    <source>
        <dbReference type="EMBL" id="CDS18253.1"/>
    </source>
</evidence>
<feature type="region of interest" description="Disordered" evidence="1">
    <location>
        <begin position="51"/>
        <end position="77"/>
    </location>
</feature>
<gene>
    <name evidence="2" type="ORF">EgrG_000601300</name>
</gene>
<protein>
    <submittedName>
        <fullName evidence="2 4">Expressed protein</fullName>
    </submittedName>
</protein>
<sequence length="137" mass="16201">MSSQIKGEKEDIGEKIKVEEGRHNIILPNKYLAGVFKEGGGARVSLAHELHRQRQNNSRGRISRSSGEINTRQNEEKEREMKIMIIITMYKLIKITPLLTEGVHIQRGERAREQDTHTHKNREKEERRRESYVWEQW</sequence>
<proteinExistence type="predicted"/>
<feature type="region of interest" description="Disordered" evidence="1">
    <location>
        <begin position="109"/>
        <end position="137"/>
    </location>
</feature>
<evidence type="ECO:0000313" key="3">
    <source>
        <dbReference type="Proteomes" id="UP000492820"/>
    </source>
</evidence>
<dbReference type="Proteomes" id="UP000492820">
    <property type="component" value="Unassembled WGS sequence"/>
</dbReference>
<evidence type="ECO:0000313" key="4">
    <source>
        <dbReference type="WBParaSite" id="EgrG_000601300"/>
    </source>
</evidence>
<reference evidence="4" key="3">
    <citation type="submission" date="2020-10" db="UniProtKB">
        <authorList>
            <consortium name="WormBaseParasite"/>
        </authorList>
    </citation>
    <scope>IDENTIFICATION</scope>
</reference>
<accession>A0A068WDY0</accession>
<name>A0A068WDY0_ECHGR</name>
<dbReference type="WBParaSite" id="EgrG_000601300">
    <property type="protein sequence ID" value="EgrG_000601300"/>
    <property type="gene ID" value="EgrG_000601300"/>
</dbReference>
<evidence type="ECO:0000256" key="1">
    <source>
        <dbReference type="SAM" id="MobiDB-lite"/>
    </source>
</evidence>
<reference evidence="2 3" key="1">
    <citation type="journal article" date="2013" name="Nature">
        <title>The genomes of four tapeworm species reveal adaptations to parasitism.</title>
        <authorList>
            <person name="Tsai I.J."/>
            <person name="Zarowiecki M."/>
            <person name="Holroyd N."/>
            <person name="Garciarrubio A."/>
            <person name="Sanchez-Flores A."/>
            <person name="Brooks K.L."/>
            <person name="Tracey A."/>
            <person name="Bobes R.J."/>
            <person name="Fragoso G."/>
            <person name="Sciutto E."/>
            <person name="Aslett M."/>
            <person name="Beasley H."/>
            <person name="Bennett H.M."/>
            <person name="Cai J."/>
            <person name="Camicia F."/>
            <person name="Clark R."/>
            <person name="Cucher M."/>
            <person name="De Silva N."/>
            <person name="Day T.A."/>
            <person name="Deplazes P."/>
            <person name="Estrada K."/>
            <person name="Fernandez C."/>
            <person name="Holland P.W."/>
            <person name="Hou J."/>
            <person name="Hu S."/>
            <person name="Huckvale T."/>
            <person name="Hung S.S."/>
            <person name="Kamenetzky L."/>
            <person name="Keane J.A."/>
            <person name="Kiss F."/>
            <person name="Koziol U."/>
            <person name="Lambert O."/>
            <person name="Liu K."/>
            <person name="Luo X."/>
            <person name="Luo Y."/>
            <person name="Macchiaroli N."/>
            <person name="Nichol S."/>
            <person name="Paps J."/>
            <person name="Parkinson J."/>
            <person name="Pouchkina-Stantcheva N."/>
            <person name="Riddiford N."/>
            <person name="Rosenzvit M."/>
            <person name="Salinas G."/>
            <person name="Wasmuth J.D."/>
            <person name="Zamanian M."/>
            <person name="Zheng Y."/>
            <person name="Cai X."/>
            <person name="Soberon X."/>
            <person name="Olson P.D."/>
            <person name="Laclette J.P."/>
            <person name="Brehm K."/>
            <person name="Berriman M."/>
            <person name="Garciarrubio A."/>
            <person name="Bobes R.J."/>
            <person name="Fragoso G."/>
            <person name="Sanchez-Flores A."/>
            <person name="Estrada K."/>
            <person name="Cevallos M.A."/>
            <person name="Morett E."/>
            <person name="Gonzalez V."/>
            <person name="Portillo T."/>
            <person name="Ochoa-Leyva A."/>
            <person name="Jose M.V."/>
            <person name="Sciutto E."/>
            <person name="Landa A."/>
            <person name="Jimenez L."/>
            <person name="Valdes V."/>
            <person name="Carrero J.C."/>
            <person name="Larralde C."/>
            <person name="Morales-Montor J."/>
            <person name="Limon-Lason J."/>
            <person name="Soberon X."/>
            <person name="Laclette J.P."/>
        </authorList>
    </citation>
    <scope>NUCLEOTIDE SEQUENCE [LARGE SCALE GENOMIC DNA]</scope>
</reference>